<dbReference type="EMBL" id="LAZR01021080">
    <property type="protein sequence ID" value="KKL86558.1"/>
    <property type="molecule type" value="Genomic_DNA"/>
</dbReference>
<dbReference type="InterPro" id="IPR027434">
    <property type="entry name" value="Homing_endonucl"/>
</dbReference>
<sequence>MKSKFGQLEAIKDKIIIAYVDDYLSLREIAKKFNCSFSGAKRILHKYNIPRRNKCESLNLCPKSFTDKEIQILVGSLLGDGAITAPRGINGESQFYEGHCKRQVPYLAWKYQGLKRFIGCKIYILRHKLPNNVTGVTYNFLTRKSPLFTELRKKFYVDLFKESPKIIDRELTTKWMTPLTLAIWLMDDGHRASRNIVTIQTQSFSKEDNEFLADLLIDRFNLDCKLQAYRNGTGWILKIRDDKVSQIRQITKRHFHTCLWYKISDNPVETQSVYTKNVYTNTSGVSVLKCSDANTPSPVDLQVMV</sequence>
<gene>
    <name evidence="2" type="ORF">LCGC14_1943540</name>
</gene>
<feature type="domain" description="Homing endonuclease LAGLIDADG" evidence="1">
    <location>
        <begin position="70"/>
        <end position="244"/>
    </location>
</feature>
<dbReference type="SUPFAM" id="SSF55608">
    <property type="entry name" value="Homing endonucleases"/>
    <property type="match status" value="1"/>
</dbReference>
<accession>A0A0F9FJV5</accession>
<dbReference type="AlphaFoldDB" id="A0A0F9FJV5"/>
<comment type="caution">
    <text evidence="2">The sequence shown here is derived from an EMBL/GenBank/DDBJ whole genome shotgun (WGS) entry which is preliminary data.</text>
</comment>
<proteinExistence type="predicted"/>
<reference evidence="2" key="1">
    <citation type="journal article" date="2015" name="Nature">
        <title>Complex archaea that bridge the gap between prokaryotes and eukaryotes.</title>
        <authorList>
            <person name="Spang A."/>
            <person name="Saw J.H."/>
            <person name="Jorgensen S.L."/>
            <person name="Zaremba-Niedzwiedzka K."/>
            <person name="Martijn J."/>
            <person name="Lind A.E."/>
            <person name="van Eijk R."/>
            <person name="Schleper C."/>
            <person name="Guy L."/>
            <person name="Ettema T.J."/>
        </authorList>
    </citation>
    <scope>NUCLEOTIDE SEQUENCE</scope>
</reference>
<evidence type="ECO:0000259" key="1">
    <source>
        <dbReference type="Pfam" id="PF03161"/>
    </source>
</evidence>
<dbReference type="Gene3D" id="3.10.28.10">
    <property type="entry name" value="Homing endonucleases"/>
    <property type="match status" value="2"/>
</dbReference>
<protein>
    <recommendedName>
        <fullName evidence="1">Homing endonuclease LAGLIDADG domain-containing protein</fullName>
    </recommendedName>
</protein>
<name>A0A0F9FJV5_9ZZZZ</name>
<dbReference type="GO" id="GO:0004519">
    <property type="term" value="F:endonuclease activity"/>
    <property type="evidence" value="ECO:0007669"/>
    <property type="project" value="InterPro"/>
</dbReference>
<dbReference type="InterPro" id="IPR004860">
    <property type="entry name" value="LAGLIDADG_dom"/>
</dbReference>
<dbReference type="Pfam" id="PF03161">
    <property type="entry name" value="LAGLIDADG_2"/>
    <property type="match status" value="1"/>
</dbReference>
<organism evidence="2">
    <name type="scientific">marine sediment metagenome</name>
    <dbReference type="NCBI Taxonomy" id="412755"/>
    <lineage>
        <taxon>unclassified sequences</taxon>
        <taxon>metagenomes</taxon>
        <taxon>ecological metagenomes</taxon>
    </lineage>
</organism>
<evidence type="ECO:0000313" key="2">
    <source>
        <dbReference type="EMBL" id="KKL86558.1"/>
    </source>
</evidence>